<proteinExistence type="predicted"/>
<dbReference type="AlphaFoldDB" id="A0A0A9F446"/>
<dbReference type="EMBL" id="GBRH01190809">
    <property type="protein sequence ID" value="JAE07087.1"/>
    <property type="molecule type" value="Transcribed_RNA"/>
</dbReference>
<reference evidence="1" key="1">
    <citation type="submission" date="2014-09" db="EMBL/GenBank/DDBJ databases">
        <authorList>
            <person name="Magalhaes I.L.F."/>
            <person name="Oliveira U."/>
            <person name="Santos F.R."/>
            <person name="Vidigal T.H.D.A."/>
            <person name="Brescovit A.D."/>
            <person name="Santos A.J."/>
        </authorList>
    </citation>
    <scope>NUCLEOTIDE SEQUENCE</scope>
    <source>
        <tissue evidence="1">Shoot tissue taken approximately 20 cm above the soil surface</tissue>
    </source>
</reference>
<reference evidence="1" key="2">
    <citation type="journal article" date="2015" name="Data Brief">
        <title>Shoot transcriptome of the giant reed, Arundo donax.</title>
        <authorList>
            <person name="Barrero R.A."/>
            <person name="Guerrero F.D."/>
            <person name="Moolhuijzen P."/>
            <person name="Goolsby J.A."/>
            <person name="Tidwell J."/>
            <person name="Bellgard S.E."/>
            <person name="Bellgard M.I."/>
        </authorList>
    </citation>
    <scope>NUCLEOTIDE SEQUENCE</scope>
    <source>
        <tissue evidence="1">Shoot tissue taken approximately 20 cm above the soil surface</tissue>
    </source>
</reference>
<evidence type="ECO:0000313" key="1">
    <source>
        <dbReference type="EMBL" id="JAE07087.1"/>
    </source>
</evidence>
<sequence>MFCFHSCSCAYLICLFCYKVVDCYFQYPF</sequence>
<organism evidence="1">
    <name type="scientific">Arundo donax</name>
    <name type="common">Giant reed</name>
    <name type="synonym">Donax arundinaceus</name>
    <dbReference type="NCBI Taxonomy" id="35708"/>
    <lineage>
        <taxon>Eukaryota</taxon>
        <taxon>Viridiplantae</taxon>
        <taxon>Streptophyta</taxon>
        <taxon>Embryophyta</taxon>
        <taxon>Tracheophyta</taxon>
        <taxon>Spermatophyta</taxon>
        <taxon>Magnoliopsida</taxon>
        <taxon>Liliopsida</taxon>
        <taxon>Poales</taxon>
        <taxon>Poaceae</taxon>
        <taxon>PACMAD clade</taxon>
        <taxon>Arundinoideae</taxon>
        <taxon>Arundineae</taxon>
        <taxon>Arundo</taxon>
    </lineage>
</organism>
<accession>A0A0A9F446</accession>
<protein>
    <submittedName>
        <fullName evidence="1">Uncharacterized protein</fullName>
    </submittedName>
</protein>
<name>A0A0A9F446_ARUDO</name>